<keyword evidence="2 10" id="KW-0645">Protease</keyword>
<keyword evidence="3 12" id="KW-0732">Signal</keyword>
<dbReference type="GO" id="GO:0004190">
    <property type="term" value="F:aspartic-type endopeptidase activity"/>
    <property type="evidence" value="ECO:0007669"/>
    <property type="project" value="UniProtKB-KW"/>
</dbReference>
<feature type="region of interest" description="Disordered" evidence="11">
    <location>
        <begin position="49"/>
        <end position="71"/>
    </location>
</feature>
<protein>
    <submittedName>
        <fullName evidence="14">Lysosomal aspartic protease</fullName>
    </submittedName>
</protein>
<dbReference type="InterPro" id="IPR001969">
    <property type="entry name" value="Aspartic_peptidase_AS"/>
</dbReference>
<evidence type="ECO:0000256" key="12">
    <source>
        <dbReference type="SAM" id="SignalP"/>
    </source>
</evidence>
<evidence type="ECO:0000256" key="4">
    <source>
        <dbReference type="ARBA" id="ARBA00022750"/>
    </source>
</evidence>
<sequence length="484" mass="52748">MSHRCSQMSALLLLLLVSSWTIVDQSLASSYRQGQLGYWLQHNASNKLHARQHQRDQLDNDDTQAQARSGARALSQAQMMRMPIVKDQSVRSNLLTENDMIVMNTGEALKQRYMHYAGLESNQSEARSASDAPMKAAGVAPEPLTNYMDAQYYGVIGLGTPEQKFKVIFDTGSSNLWVPSKKCHSIACWVHSTYKSAHSSTYKNDGRPLEITYGSGSMKGFLSTDKLTVAGVTVNDQTFGEATVLPGLVFAMAKFDGILGMGFQKISVDNVVTPFQDMVDQKLVGAPVFSFYLNRDQTKSPGGEVIFGGVDEAHFEGDITYTPVTHETYWQFKMDGVKLVGGGNSKLMANGIEGQTVASACDNGCQAIADTGTSLIAGPSEDVKKLNENLGAISMPGGEWVLPSCDLSLLPDMVFTISGKEFTLKPEQYILKVSAVGRTVCLSGLFGMDLQVGKLWILGDVFIGPYYTVFDLGQKRLGFAHTKD</sequence>
<proteinExistence type="inferred from homology"/>
<gene>
    <name evidence="14" type="ORF">g.14373</name>
</gene>
<dbReference type="PROSITE" id="PS51767">
    <property type="entry name" value="PEPTIDASE_A1"/>
    <property type="match status" value="1"/>
</dbReference>
<evidence type="ECO:0000256" key="11">
    <source>
        <dbReference type="SAM" id="MobiDB-lite"/>
    </source>
</evidence>
<organism evidence="14">
    <name type="scientific">Aceria tosichella</name>
    <name type="common">wheat curl mite</name>
    <dbReference type="NCBI Taxonomy" id="561515"/>
    <lineage>
        <taxon>Eukaryota</taxon>
        <taxon>Metazoa</taxon>
        <taxon>Ecdysozoa</taxon>
        <taxon>Arthropoda</taxon>
        <taxon>Chelicerata</taxon>
        <taxon>Arachnida</taxon>
        <taxon>Acari</taxon>
        <taxon>Acariformes</taxon>
        <taxon>Trombidiformes</taxon>
        <taxon>Prostigmata</taxon>
        <taxon>Eupodina</taxon>
        <taxon>Eriophyoidea</taxon>
        <taxon>Eriophyidae</taxon>
        <taxon>Eriophyinae</taxon>
        <taxon>Aceriini</taxon>
        <taxon>Aceria</taxon>
    </lineage>
</organism>
<feature type="active site" evidence="8">
    <location>
        <position position="370"/>
    </location>
</feature>
<evidence type="ECO:0000256" key="3">
    <source>
        <dbReference type="ARBA" id="ARBA00022729"/>
    </source>
</evidence>
<reference evidence="14" key="1">
    <citation type="submission" date="2018-10" db="EMBL/GenBank/DDBJ databases">
        <title>Transcriptome assembly of Aceria tosichella (Wheat curl mite) Type 2.</title>
        <authorList>
            <person name="Scully E.D."/>
            <person name="Geib S.M."/>
            <person name="Palmer N.A."/>
            <person name="Gupta A.K."/>
            <person name="Sarath G."/>
            <person name="Tatineni S."/>
        </authorList>
    </citation>
    <scope>NUCLEOTIDE SEQUENCE</scope>
    <source>
        <strain evidence="14">LincolnNE</strain>
    </source>
</reference>
<dbReference type="SUPFAM" id="SSF50630">
    <property type="entry name" value="Acid proteases"/>
    <property type="match status" value="1"/>
</dbReference>
<dbReference type="EMBL" id="GGYP01001587">
    <property type="protein sequence ID" value="MDE46358.1"/>
    <property type="molecule type" value="Transcribed_RNA"/>
</dbReference>
<evidence type="ECO:0000256" key="6">
    <source>
        <dbReference type="ARBA" id="ARBA00023157"/>
    </source>
</evidence>
<accession>A0A6G1S7J2</accession>
<dbReference type="FunFam" id="2.40.70.10:FF:000009">
    <property type="entry name" value="Aspartic proteinase A1"/>
    <property type="match status" value="1"/>
</dbReference>
<evidence type="ECO:0000256" key="2">
    <source>
        <dbReference type="ARBA" id="ARBA00022670"/>
    </source>
</evidence>
<evidence type="ECO:0000256" key="5">
    <source>
        <dbReference type="ARBA" id="ARBA00022801"/>
    </source>
</evidence>
<feature type="disulfide bond" evidence="9">
    <location>
        <begin position="183"/>
        <end position="188"/>
    </location>
</feature>
<dbReference type="InterPro" id="IPR001461">
    <property type="entry name" value="Aspartic_peptidase_A1"/>
</dbReference>
<evidence type="ECO:0000256" key="1">
    <source>
        <dbReference type="ARBA" id="ARBA00007447"/>
    </source>
</evidence>
<keyword evidence="4 10" id="KW-0064">Aspartyl protease</keyword>
<dbReference type="InterPro" id="IPR021109">
    <property type="entry name" value="Peptidase_aspartic_dom_sf"/>
</dbReference>
<dbReference type="PANTHER" id="PTHR47966:SF51">
    <property type="entry name" value="BETA-SITE APP-CLEAVING ENZYME, ISOFORM A-RELATED"/>
    <property type="match status" value="1"/>
</dbReference>
<evidence type="ECO:0000256" key="9">
    <source>
        <dbReference type="PIRSR" id="PIRSR601461-2"/>
    </source>
</evidence>
<evidence type="ECO:0000256" key="7">
    <source>
        <dbReference type="ARBA" id="ARBA00023180"/>
    </source>
</evidence>
<keyword evidence="7" id="KW-0325">Glycoprotein</keyword>
<evidence type="ECO:0000256" key="10">
    <source>
        <dbReference type="RuleBase" id="RU000454"/>
    </source>
</evidence>
<keyword evidence="5 10" id="KW-0378">Hydrolase</keyword>
<dbReference type="FunFam" id="2.40.70.10:FF:000044">
    <property type="entry name" value="Lysosomal aspartic protease"/>
    <property type="match status" value="1"/>
</dbReference>
<evidence type="ECO:0000259" key="13">
    <source>
        <dbReference type="PROSITE" id="PS51767"/>
    </source>
</evidence>
<dbReference type="PRINTS" id="PR00792">
    <property type="entry name" value="PEPSIN"/>
</dbReference>
<evidence type="ECO:0000256" key="8">
    <source>
        <dbReference type="PIRSR" id="PIRSR601461-1"/>
    </source>
</evidence>
<dbReference type="PANTHER" id="PTHR47966">
    <property type="entry name" value="BETA-SITE APP-CLEAVING ENZYME, ISOFORM A-RELATED"/>
    <property type="match status" value="1"/>
</dbReference>
<dbReference type="GO" id="GO:0006508">
    <property type="term" value="P:proteolysis"/>
    <property type="evidence" value="ECO:0007669"/>
    <property type="project" value="UniProtKB-KW"/>
</dbReference>
<dbReference type="InterPro" id="IPR033121">
    <property type="entry name" value="PEPTIDASE_A1"/>
</dbReference>
<feature type="signal peptide" evidence="12">
    <location>
        <begin position="1"/>
        <end position="28"/>
    </location>
</feature>
<feature type="active site" evidence="8">
    <location>
        <position position="170"/>
    </location>
</feature>
<dbReference type="Gene3D" id="2.40.70.10">
    <property type="entry name" value="Acid Proteases"/>
    <property type="match status" value="2"/>
</dbReference>
<keyword evidence="6 9" id="KW-1015">Disulfide bond</keyword>
<evidence type="ECO:0000313" key="14">
    <source>
        <dbReference type="EMBL" id="MDE46358.1"/>
    </source>
</evidence>
<dbReference type="PROSITE" id="PS00141">
    <property type="entry name" value="ASP_PROTEASE"/>
    <property type="match status" value="2"/>
</dbReference>
<feature type="chain" id="PRO_5026155501" evidence="12">
    <location>
        <begin position="29"/>
        <end position="484"/>
    </location>
</feature>
<name>A0A6G1S7J2_9ACAR</name>
<feature type="domain" description="Peptidase A1" evidence="13">
    <location>
        <begin position="152"/>
        <end position="480"/>
    </location>
</feature>
<dbReference type="AlphaFoldDB" id="A0A6G1S7J2"/>
<comment type="similarity">
    <text evidence="1 10">Belongs to the peptidase A1 family.</text>
</comment>
<dbReference type="Pfam" id="PF00026">
    <property type="entry name" value="Asp"/>
    <property type="match status" value="1"/>
</dbReference>